<evidence type="ECO:0000256" key="5">
    <source>
        <dbReference type="ARBA" id="ARBA00022989"/>
    </source>
</evidence>
<feature type="transmembrane region" description="Helical" evidence="8">
    <location>
        <begin position="390"/>
        <end position="414"/>
    </location>
</feature>
<dbReference type="PANTHER" id="PTHR23517">
    <property type="entry name" value="RESISTANCE PROTEIN MDTM, PUTATIVE-RELATED-RELATED"/>
    <property type="match status" value="1"/>
</dbReference>
<keyword evidence="5 8" id="KW-1133">Transmembrane helix</keyword>
<evidence type="ECO:0000256" key="7">
    <source>
        <dbReference type="RuleBase" id="RU003755"/>
    </source>
</evidence>
<evidence type="ECO:0000256" key="6">
    <source>
        <dbReference type="ARBA" id="ARBA00023136"/>
    </source>
</evidence>
<sequence>MQQDRRFFGHPGALGIIFGTELWERFSYYGMRAILLLYLTATVADGGLGLGETMGEAVVSIYGASVFLFSIAGGWIADRLLGTSKTLLLGSFIIIAGHTALAVPWAPASWLGIVLVAVGSGVFKPNPSALVGALYTPEDKRRSAGFSIFYMSINIGSLVAPWAVSFLRVRWGYHAGFSAAAFGMLLAIIAFLWGRGLLKHVGETPANPMIDAADRVDAWKKVGMVIAGVMVLYAIIAVIQGDPLGAIIDAISLICLITPVALFVTMFRSAKVTPGERHRLQAFVPLFIAAMLFFMIFEQAASTLTTFAKSRTELDWLGITINPEWFQSINPFTIVVLTPLFAWLWVRTDGIIRVGHKFTVGLGLAGVSFLMMMAASMVAGDGLASPLWLVAVYIVQTLGELCLSPVGLAATSLLAPKAFQSQAMALWLLASAAGQSITAQTIQAMEGTSDTLYFGVLGGAGLGFAVVLVLLTPWIHRHTETAAEETPDAHATTE</sequence>
<comment type="subcellular location">
    <subcellularLocation>
        <location evidence="1">Cell membrane</location>
        <topology evidence="1">Multi-pass membrane protein</topology>
    </subcellularLocation>
    <subcellularLocation>
        <location evidence="7">Membrane</location>
        <topology evidence="7">Multi-pass membrane protein</topology>
    </subcellularLocation>
</comment>
<feature type="transmembrane region" description="Helical" evidence="8">
    <location>
        <begin position="246"/>
        <end position="267"/>
    </location>
</feature>
<feature type="transmembrane region" description="Helical" evidence="8">
    <location>
        <begin position="33"/>
        <end position="51"/>
    </location>
</feature>
<dbReference type="Proteomes" id="UP000316196">
    <property type="component" value="Unassembled WGS sequence"/>
</dbReference>
<dbReference type="AlphaFoldDB" id="A0A542ZRY0"/>
<evidence type="ECO:0000313" key="9">
    <source>
        <dbReference type="EMBL" id="TQL63114.1"/>
    </source>
</evidence>
<comment type="similarity">
    <text evidence="7">Belongs to the major facilitator superfamily. Proton-dependent oligopeptide transporter (POT/PTR) (TC 2.A.17) family.</text>
</comment>
<evidence type="ECO:0000256" key="1">
    <source>
        <dbReference type="ARBA" id="ARBA00004651"/>
    </source>
</evidence>
<evidence type="ECO:0000256" key="3">
    <source>
        <dbReference type="ARBA" id="ARBA00022475"/>
    </source>
</evidence>
<dbReference type="InterPro" id="IPR036259">
    <property type="entry name" value="MFS_trans_sf"/>
</dbReference>
<evidence type="ECO:0000313" key="10">
    <source>
        <dbReference type="Proteomes" id="UP000316196"/>
    </source>
</evidence>
<dbReference type="NCBIfam" id="TIGR00924">
    <property type="entry name" value="yjdL_sub1_fam"/>
    <property type="match status" value="1"/>
</dbReference>
<keyword evidence="4 7" id="KW-0812">Transmembrane</keyword>
<keyword evidence="2 7" id="KW-0813">Transport</keyword>
<comment type="caution">
    <text evidence="9">The sequence shown here is derived from an EMBL/GenBank/DDBJ whole genome shotgun (WGS) entry which is preliminary data.</text>
</comment>
<dbReference type="SUPFAM" id="SSF103473">
    <property type="entry name" value="MFS general substrate transporter"/>
    <property type="match status" value="1"/>
</dbReference>
<reference evidence="9 10" key="1">
    <citation type="submission" date="2019-06" db="EMBL/GenBank/DDBJ databases">
        <title>Sequencing the genomes of 1000 actinobacteria strains.</title>
        <authorList>
            <person name="Klenk H.-P."/>
        </authorList>
    </citation>
    <scope>NUCLEOTIDE SEQUENCE [LARGE SCALE GENOMIC DNA]</scope>
    <source>
        <strain evidence="9 10">DSM 8251</strain>
    </source>
</reference>
<feature type="transmembrane region" description="Helical" evidence="8">
    <location>
        <begin position="87"/>
        <end position="106"/>
    </location>
</feature>
<evidence type="ECO:0000256" key="4">
    <source>
        <dbReference type="ARBA" id="ARBA00022692"/>
    </source>
</evidence>
<dbReference type="InterPro" id="IPR000109">
    <property type="entry name" value="POT_fam"/>
</dbReference>
<dbReference type="InterPro" id="IPR018456">
    <property type="entry name" value="PTR2_symporter_CS"/>
</dbReference>
<keyword evidence="3" id="KW-1003">Cell membrane</keyword>
<dbReference type="OrthoDB" id="9772725at2"/>
<keyword evidence="6 8" id="KW-0472">Membrane</keyword>
<dbReference type="PROSITE" id="PS01023">
    <property type="entry name" value="PTR2_2"/>
    <property type="match status" value="1"/>
</dbReference>
<dbReference type="InterPro" id="IPR050171">
    <property type="entry name" value="MFS_Transporters"/>
</dbReference>
<feature type="transmembrane region" description="Helical" evidence="8">
    <location>
        <begin position="325"/>
        <end position="346"/>
    </location>
</feature>
<dbReference type="Pfam" id="PF00854">
    <property type="entry name" value="PTR2"/>
    <property type="match status" value="1"/>
</dbReference>
<feature type="transmembrane region" description="Helical" evidence="8">
    <location>
        <begin position="173"/>
        <end position="193"/>
    </location>
</feature>
<feature type="transmembrane region" description="Helical" evidence="8">
    <location>
        <begin position="426"/>
        <end position="445"/>
    </location>
</feature>
<dbReference type="GO" id="GO:0006857">
    <property type="term" value="P:oligopeptide transport"/>
    <property type="evidence" value="ECO:0007669"/>
    <property type="project" value="InterPro"/>
</dbReference>
<dbReference type="Gene3D" id="1.20.1250.20">
    <property type="entry name" value="MFS general substrate transporter like domains"/>
    <property type="match status" value="1"/>
</dbReference>
<evidence type="ECO:0000256" key="8">
    <source>
        <dbReference type="SAM" id="Phobius"/>
    </source>
</evidence>
<dbReference type="CDD" id="cd17346">
    <property type="entry name" value="MFS_DtpA_like"/>
    <property type="match status" value="1"/>
</dbReference>
<dbReference type="GO" id="GO:1904680">
    <property type="term" value="F:peptide transmembrane transporter activity"/>
    <property type="evidence" value="ECO:0007669"/>
    <property type="project" value="InterPro"/>
</dbReference>
<feature type="transmembrane region" description="Helical" evidence="8">
    <location>
        <begin position="148"/>
        <end position="167"/>
    </location>
</feature>
<feature type="transmembrane region" description="Helical" evidence="8">
    <location>
        <begin position="222"/>
        <end position="240"/>
    </location>
</feature>
<feature type="transmembrane region" description="Helical" evidence="8">
    <location>
        <begin position="279"/>
        <end position="297"/>
    </location>
</feature>
<dbReference type="RefSeq" id="WP_142092873.1">
    <property type="nucleotide sequence ID" value="NZ_BAAAMD010000001.1"/>
</dbReference>
<protein>
    <submittedName>
        <fullName evidence="9">POT family proton-dependent oligopeptide transporter</fullName>
    </submittedName>
</protein>
<dbReference type="GO" id="GO:0005886">
    <property type="term" value="C:plasma membrane"/>
    <property type="evidence" value="ECO:0007669"/>
    <property type="project" value="UniProtKB-SubCell"/>
</dbReference>
<organism evidence="9 10">
    <name type="scientific">Propioniferax innocua</name>
    <dbReference type="NCBI Taxonomy" id="1753"/>
    <lineage>
        <taxon>Bacteria</taxon>
        <taxon>Bacillati</taxon>
        <taxon>Actinomycetota</taxon>
        <taxon>Actinomycetes</taxon>
        <taxon>Propionibacteriales</taxon>
        <taxon>Propionibacteriaceae</taxon>
        <taxon>Propioniferax</taxon>
    </lineage>
</organism>
<evidence type="ECO:0000256" key="2">
    <source>
        <dbReference type="ARBA" id="ARBA00022448"/>
    </source>
</evidence>
<proteinExistence type="inferred from homology"/>
<feature type="transmembrane region" description="Helical" evidence="8">
    <location>
        <begin position="358"/>
        <end position="378"/>
    </location>
</feature>
<dbReference type="PANTHER" id="PTHR23517:SF15">
    <property type="entry name" value="PROTON-DEPENDENT OLIGOPEPTIDE FAMILY TRANSPORT PROTEIN"/>
    <property type="match status" value="1"/>
</dbReference>
<keyword evidence="10" id="KW-1185">Reference proteome</keyword>
<feature type="transmembrane region" description="Helical" evidence="8">
    <location>
        <begin position="451"/>
        <end position="471"/>
    </location>
</feature>
<dbReference type="InterPro" id="IPR005279">
    <property type="entry name" value="Dipep/tripep_permease"/>
</dbReference>
<dbReference type="EMBL" id="VFOR01000001">
    <property type="protein sequence ID" value="TQL63114.1"/>
    <property type="molecule type" value="Genomic_DNA"/>
</dbReference>
<name>A0A542ZRY0_9ACTN</name>
<accession>A0A542ZRY0</accession>
<feature type="transmembrane region" description="Helical" evidence="8">
    <location>
        <begin position="57"/>
        <end position="75"/>
    </location>
</feature>
<gene>
    <name evidence="9" type="ORF">FB460_0914</name>
</gene>